<evidence type="ECO:0000313" key="1">
    <source>
        <dbReference type="EMBL" id="AJC90825.1"/>
    </source>
</evidence>
<dbReference type="OrthoDB" id="5356171at2"/>
<sequence>MRRMIRGERADYSASLYVVKGINIIYKESGEFIDILKGIYPDHIALKIINHEKSKKLNKGA</sequence>
<reference evidence="1 2" key="1">
    <citation type="journal article" date="2014" name="Genome Biol. Evol.">
        <title>Comparative Genomics of the Campylobacter lari Group.</title>
        <authorList>
            <person name="Miller W.G."/>
            <person name="Yee E."/>
            <person name="Chapman M.H."/>
            <person name="Smith T.P."/>
            <person name="Bono J.L."/>
            <person name="Huynh S."/>
            <person name="Parker C.T."/>
            <person name="Vandamme P."/>
            <person name="Luong K."/>
            <person name="Korlach J."/>
        </authorList>
    </citation>
    <scope>NUCLEOTIDE SEQUENCE [LARGE SCALE GENOMIC DNA]</scope>
    <source>
        <strain evidence="1 2">LMG 24374</strain>
    </source>
</reference>
<gene>
    <name evidence="1" type="ORF">CSUB8521_0988</name>
</gene>
<proteinExistence type="predicted"/>
<protein>
    <submittedName>
        <fullName evidence="1">Uncharacterized protein</fullName>
    </submittedName>
</protein>
<name>A0A0A8HAY3_9BACT</name>
<dbReference type="RefSeq" id="WP_039663967.1">
    <property type="nucleotide sequence ID" value="NZ_CP007772.1"/>
</dbReference>
<evidence type="ECO:0000313" key="2">
    <source>
        <dbReference type="Proteomes" id="UP000031135"/>
    </source>
</evidence>
<dbReference type="AlphaFoldDB" id="A0A0A8HAY3"/>
<dbReference type="Proteomes" id="UP000031135">
    <property type="component" value="Chromosome"/>
</dbReference>
<dbReference type="EMBL" id="CP007772">
    <property type="protein sequence ID" value="AJC90825.1"/>
    <property type="molecule type" value="Genomic_DNA"/>
</dbReference>
<organism evidence="1 2">
    <name type="scientific">Campylobacter subantarcticus LMG 24374</name>
    <dbReference type="NCBI Taxonomy" id="1388751"/>
    <lineage>
        <taxon>Bacteria</taxon>
        <taxon>Pseudomonadati</taxon>
        <taxon>Campylobacterota</taxon>
        <taxon>Epsilonproteobacteria</taxon>
        <taxon>Campylobacterales</taxon>
        <taxon>Campylobacteraceae</taxon>
        <taxon>Campylobacter</taxon>
    </lineage>
</organism>
<accession>A0A0A8HAY3</accession>
<dbReference type="KEGG" id="csm:CSUB8521_0988"/>
<dbReference type="HOGENOM" id="CLU_2913754_0_0_7"/>